<dbReference type="Pfam" id="PF00437">
    <property type="entry name" value="T2SSE"/>
    <property type="match status" value="1"/>
</dbReference>
<feature type="domain" description="Bacterial type II secretion system protein E" evidence="2">
    <location>
        <begin position="2"/>
        <end position="140"/>
    </location>
</feature>
<comment type="similarity">
    <text evidence="1">Belongs to the GSP E family.</text>
</comment>
<evidence type="ECO:0000256" key="1">
    <source>
        <dbReference type="ARBA" id="ARBA00006611"/>
    </source>
</evidence>
<dbReference type="Gene3D" id="3.40.50.300">
    <property type="entry name" value="P-loop containing nucleotide triphosphate hydrolases"/>
    <property type="match status" value="1"/>
</dbReference>
<dbReference type="InterPro" id="IPR001482">
    <property type="entry name" value="T2SS/T4SS_dom"/>
</dbReference>
<dbReference type="CDD" id="cd01130">
    <property type="entry name" value="VirB11-like_ATPase"/>
    <property type="match status" value="1"/>
</dbReference>
<evidence type="ECO:0000313" key="3">
    <source>
        <dbReference type="EMBL" id="CAB4858832.1"/>
    </source>
</evidence>
<accession>A0A6J7CK73</accession>
<dbReference type="PANTHER" id="PTHR30486">
    <property type="entry name" value="TWITCHING MOTILITY PROTEIN PILT"/>
    <property type="match status" value="1"/>
</dbReference>
<name>A0A6J7CK73_9ZZZZ</name>
<organism evidence="3">
    <name type="scientific">freshwater metagenome</name>
    <dbReference type="NCBI Taxonomy" id="449393"/>
    <lineage>
        <taxon>unclassified sequences</taxon>
        <taxon>metagenomes</taxon>
        <taxon>ecological metagenomes</taxon>
    </lineage>
</organism>
<gene>
    <name evidence="3" type="ORF">UFOPK3401_00140</name>
</gene>
<dbReference type="InterPro" id="IPR050921">
    <property type="entry name" value="T4SS_GSP_E_ATPase"/>
</dbReference>
<dbReference type="EMBL" id="CAFBLM010000002">
    <property type="protein sequence ID" value="CAB4858832.1"/>
    <property type="molecule type" value="Genomic_DNA"/>
</dbReference>
<dbReference type="InterPro" id="IPR027417">
    <property type="entry name" value="P-loop_NTPase"/>
</dbReference>
<sequence length="185" mass="19876">MLSALLSAVPSEHRLVLVEDSAELRPEHPHVVWLQARNANAEGQGYIGVRELIRNALRMRPDRLVVGEARGPEVIDLLAAMNTGHEGGCGTLHANTPADVPARVAALAAPAGWSRESSNLQLASALDLVIHLVRDRDGKRYVQQIATITNDQGSMMVEPALIWDGQGFVASGPALETLKALVTRT</sequence>
<reference evidence="3" key="1">
    <citation type="submission" date="2020-05" db="EMBL/GenBank/DDBJ databases">
        <authorList>
            <person name="Chiriac C."/>
            <person name="Salcher M."/>
            <person name="Ghai R."/>
            <person name="Kavagutti S V."/>
        </authorList>
    </citation>
    <scope>NUCLEOTIDE SEQUENCE</scope>
</reference>
<dbReference type="SUPFAM" id="SSF52540">
    <property type="entry name" value="P-loop containing nucleoside triphosphate hydrolases"/>
    <property type="match status" value="1"/>
</dbReference>
<proteinExistence type="inferred from homology"/>
<dbReference type="AlphaFoldDB" id="A0A6J7CK73"/>
<protein>
    <submittedName>
        <fullName evidence="3">Unannotated protein</fullName>
    </submittedName>
</protein>
<dbReference type="PANTHER" id="PTHR30486:SF6">
    <property type="entry name" value="TYPE IV PILUS RETRACTATION ATPASE PILT"/>
    <property type="match status" value="1"/>
</dbReference>
<evidence type="ECO:0000259" key="2">
    <source>
        <dbReference type="Pfam" id="PF00437"/>
    </source>
</evidence>
<dbReference type="GO" id="GO:0016887">
    <property type="term" value="F:ATP hydrolysis activity"/>
    <property type="evidence" value="ECO:0007669"/>
    <property type="project" value="InterPro"/>
</dbReference>